<name>A0A9Q3EJW0_9BASI</name>
<dbReference type="OrthoDB" id="2507171at2759"/>
<protein>
    <submittedName>
        <fullName evidence="1">Uncharacterized protein</fullName>
    </submittedName>
</protein>
<organism evidence="1 2">
    <name type="scientific">Austropuccinia psidii MF-1</name>
    <dbReference type="NCBI Taxonomy" id="1389203"/>
    <lineage>
        <taxon>Eukaryota</taxon>
        <taxon>Fungi</taxon>
        <taxon>Dikarya</taxon>
        <taxon>Basidiomycota</taxon>
        <taxon>Pucciniomycotina</taxon>
        <taxon>Pucciniomycetes</taxon>
        <taxon>Pucciniales</taxon>
        <taxon>Sphaerophragmiaceae</taxon>
        <taxon>Austropuccinia</taxon>
    </lineage>
</organism>
<sequence>MLRWQISIQEYRGNMTIVHKSGNIHKNADGLRRCELPNKSDNTAYFTTGAEPQIPIEGINITGVGTGFFEKVRESYKQDKNCHILTALLYKECKDALLANSLDYIWKTSYDN</sequence>
<evidence type="ECO:0000313" key="1">
    <source>
        <dbReference type="EMBL" id="MBW0520430.1"/>
    </source>
</evidence>
<dbReference type="Proteomes" id="UP000765509">
    <property type="component" value="Unassembled WGS sequence"/>
</dbReference>
<proteinExistence type="predicted"/>
<dbReference type="EMBL" id="AVOT02028067">
    <property type="protein sequence ID" value="MBW0520430.1"/>
    <property type="molecule type" value="Genomic_DNA"/>
</dbReference>
<evidence type="ECO:0000313" key="2">
    <source>
        <dbReference type="Proteomes" id="UP000765509"/>
    </source>
</evidence>
<dbReference type="AlphaFoldDB" id="A0A9Q3EJW0"/>
<accession>A0A9Q3EJW0</accession>
<reference evidence="1" key="1">
    <citation type="submission" date="2021-03" db="EMBL/GenBank/DDBJ databases">
        <title>Draft genome sequence of rust myrtle Austropuccinia psidii MF-1, a brazilian biotype.</title>
        <authorList>
            <person name="Quecine M.C."/>
            <person name="Pachon D.M.R."/>
            <person name="Bonatelli M.L."/>
            <person name="Correr F.H."/>
            <person name="Franceschini L.M."/>
            <person name="Leite T.F."/>
            <person name="Margarido G.R.A."/>
            <person name="Almeida C.A."/>
            <person name="Ferrarezi J.A."/>
            <person name="Labate C.A."/>
        </authorList>
    </citation>
    <scope>NUCLEOTIDE SEQUENCE</scope>
    <source>
        <strain evidence="1">MF-1</strain>
    </source>
</reference>
<gene>
    <name evidence="1" type="ORF">O181_060145</name>
</gene>
<comment type="caution">
    <text evidence="1">The sequence shown here is derived from an EMBL/GenBank/DDBJ whole genome shotgun (WGS) entry which is preliminary data.</text>
</comment>
<keyword evidence="2" id="KW-1185">Reference proteome</keyword>